<evidence type="ECO:0000313" key="2">
    <source>
        <dbReference type="EMBL" id="EDR08389.1"/>
    </source>
</evidence>
<dbReference type="STRING" id="486041.B0D9P6"/>
<keyword evidence="3" id="KW-1185">Reference proteome</keyword>
<feature type="domain" description="RNB" evidence="1">
    <location>
        <begin position="413"/>
        <end position="763"/>
    </location>
</feature>
<dbReference type="AlphaFoldDB" id="B0D9P6"/>
<dbReference type="GO" id="GO:0000175">
    <property type="term" value="F:3'-5'-RNA exonuclease activity"/>
    <property type="evidence" value="ECO:0007669"/>
    <property type="project" value="TreeGrafter"/>
</dbReference>
<dbReference type="GO" id="GO:0000932">
    <property type="term" value="C:P-body"/>
    <property type="evidence" value="ECO:0007669"/>
    <property type="project" value="TreeGrafter"/>
</dbReference>
<dbReference type="HOGENOM" id="CLU_002512_2_0_1"/>
<dbReference type="RefSeq" id="XP_001880614.1">
    <property type="nucleotide sequence ID" value="XM_001880579.1"/>
</dbReference>
<dbReference type="SUPFAM" id="SSF50249">
    <property type="entry name" value="Nucleic acid-binding proteins"/>
    <property type="match status" value="1"/>
</dbReference>
<name>B0D9P6_LACBS</name>
<dbReference type="SMART" id="SM00955">
    <property type="entry name" value="RNB"/>
    <property type="match status" value="1"/>
</dbReference>
<reference evidence="2 3" key="1">
    <citation type="journal article" date="2008" name="Nature">
        <title>The genome of Laccaria bicolor provides insights into mycorrhizal symbiosis.</title>
        <authorList>
            <person name="Martin F."/>
            <person name="Aerts A."/>
            <person name="Ahren D."/>
            <person name="Brun A."/>
            <person name="Danchin E.G.J."/>
            <person name="Duchaussoy F."/>
            <person name="Gibon J."/>
            <person name="Kohler A."/>
            <person name="Lindquist E."/>
            <person name="Pereda V."/>
            <person name="Salamov A."/>
            <person name="Shapiro H.J."/>
            <person name="Wuyts J."/>
            <person name="Blaudez D."/>
            <person name="Buee M."/>
            <person name="Brokstein P."/>
            <person name="Canbaeck B."/>
            <person name="Cohen D."/>
            <person name="Courty P.E."/>
            <person name="Coutinho P.M."/>
            <person name="Delaruelle C."/>
            <person name="Detter J.C."/>
            <person name="Deveau A."/>
            <person name="DiFazio S."/>
            <person name="Duplessis S."/>
            <person name="Fraissinet-Tachet L."/>
            <person name="Lucic E."/>
            <person name="Frey-Klett P."/>
            <person name="Fourrey C."/>
            <person name="Feussner I."/>
            <person name="Gay G."/>
            <person name="Grimwood J."/>
            <person name="Hoegger P.J."/>
            <person name="Jain P."/>
            <person name="Kilaru S."/>
            <person name="Labbe J."/>
            <person name="Lin Y.C."/>
            <person name="Legue V."/>
            <person name="Le Tacon F."/>
            <person name="Marmeisse R."/>
            <person name="Melayah D."/>
            <person name="Montanini B."/>
            <person name="Muratet M."/>
            <person name="Nehls U."/>
            <person name="Niculita-Hirzel H."/>
            <person name="Oudot-Le Secq M.P."/>
            <person name="Peter M."/>
            <person name="Quesneville H."/>
            <person name="Rajashekar B."/>
            <person name="Reich M."/>
            <person name="Rouhier N."/>
            <person name="Schmutz J."/>
            <person name="Yin T."/>
            <person name="Chalot M."/>
            <person name="Henrissat B."/>
            <person name="Kuees U."/>
            <person name="Lucas S."/>
            <person name="Van de Peer Y."/>
            <person name="Podila G.K."/>
            <person name="Polle A."/>
            <person name="Pukkila P.J."/>
            <person name="Richardson P.M."/>
            <person name="Rouze P."/>
            <person name="Sanders I.R."/>
            <person name="Stajich J.E."/>
            <person name="Tunlid A."/>
            <person name="Tuskan G."/>
            <person name="Grigoriev I.V."/>
        </authorList>
    </citation>
    <scope>NUCLEOTIDE SEQUENCE [LARGE SCALE GENOMIC DNA]</scope>
    <source>
        <strain evidence="3">S238N-H82 / ATCC MYA-4686</strain>
    </source>
</reference>
<dbReference type="Pfam" id="PF00773">
    <property type="entry name" value="RNB"/>
    <property type="match status" value="1"/>
</dbReference>
<dbReference type="GO" id="GO:0006402">
    <property type="term" value="P:mRNA catabolic process"/>
    <property type="evidence" value="ECO:0007669"/>
    <property type="project" value="TreeGrafter"/>
</dbReference>
<dbReference type="InParanoid" id="B0D9P6"/>
<dbReference type="FunCoup" id="B0D9P6">
    <property type="interactions" value="1"/>
</dbReference>
<dbReference type="Proteomes" id="UP000001194">
    <property type="component" value="Unassembled WGS sequence"/>
</dbReference>
<dbReference type="PANTHER" id="PTHR23355:SF65">
    <property type="entry name" value="EXORIBONUCLEASE CYT-4, PUTATIVE (AFU_ORTHOLOGUE AFUA_7G01550)-RELATED"/>
    <property type="match status" value="1"/>
</dbReference>
<dbReference type="PANTHER" id="PTHR23355">
    <property type="entry name" value="RIBONUCLEASE"/>
    <property type="match status" value="1"/>
</dbReference>
<dbReference type="InterPro" id="IPR001900">
    <property type="entry name" value="RNase_II/R"/>
</dbReference>
<evidence type="ECO:0000259" key="1">
    <source>
        <dbReference type="SMART" id="SM00955"/>
    </source>
</evidence>
<protein>
    <submittedName>
        <fullName evidence="2">Predicted protein</fullName>
    </submittedName>
</protein>
<dbReference type="EMBL" id="DS547101">
    <property type="protein sequence ID" value="EDR08389.1"/>
    <property type="molecule type" value="Genomic_DNA"/>
</dbReference>
<dbReference type="InterPro" id="IPR012340">
    <property type="entry name" value="NA-bd_OB-fold"/>
</dbReference>
<sequence length="893" mass="99998">MNTLTQKLIEKQSKVGGREYLSANRAAQSLLDSVKSRAPSNEQLEFAAGEAEGPLSEESDMSMTECSPGTFVELRRNEGLAHGVVLGETFIETSRYTMTLVANGELWIHNEGDIMFSIPAFTSAQQAIRCGFEKIATSQHEINARVEVLKRLRALENAVEEEQTLLTGKRMNLYAATRHHDPKKWGRATLGEMTRLLNKTPSVATVFAAHKYIMDQPKYFVAREPYTSTQTFNVRPQEDVACIEAINNWKRIPNGPLHQFAEKARAVIKQSKQDYSESFSEPPSQQPAEQIWNNSDKVILSFLLRSLRPFRSTQSDPYSLGQSAIMKLLDPHGPPIADYLVYRMLVDLRVIAPWQDVVSLNPALDLDQEPEVTSSRVKEKDAIVKRSFASKPLPNSPLGPEDFYPADPLHSVRHDFGNLPVYVIDDLHAEELDDGISVEACPGEDATWVHTHVADPASIIPPSHILAKEAMARGSTTYQCHRSWPLFPRTLTQRGMSLGSGLGSGSPDRTLTFSAKVDSGGNILDYRVRAGLVRNVHVLNYNAVDEVMGFDPAVKWYPYGGVPKPAKTKIELTPDQKNDLRLLYRVANSSVDKRQRDGVVMYILPNAQIEHFKLPPGLNSPTLENSRFRGFPSFNVAVSSIDEIDRGSRSLVAEMMKFACRVASRFCTDKGLPALRRTGEPMKMNSEAALERILSLRTPRNYVPLESVLPDLLLVPKAGYSLSPKRHYSLGLPEGEGYVRVTSPLRRFSDLMFHWQIHHALIGSKTKPLFDEAALVNYLAANASQEKIQSHADRVHVTFWQLMKLKRWMEERERSGPVENDPLENLQGFATNVPFQNKSEHILQGDVIIPSLGLKGTVRNAEMWPLSTRLSLKIKDIQLGVNLKVIVEAKEVV</sequence>
<dbReference type="InterPro" id="IPR050180">
    <property type="entry name" value="RNR_Ribonuclease"/>
</dbReference>
<dbReference type="KEGG" id="lbc:LACBIDRAFT_296978"/>
<organism evidence="3">
    <name type="scientific">Laccaria bicolor (strain S238N-H82 / ATCC MYA-4686)</name>
    <name type="common">Bicoloured deceiver</name>
    <name type="synonym">Laccaria laccata var. bicolor</name>
    <dbReference type="NCBI Taxonomy" id="486041"/>
    <lineage>
        <taxon>Eukaryota</taxon>
        <taxon>Fungi</taxon>
        <taxon>Dikarya</taxon>
        <taxon>Basidiomycota</taxon>
        <taxon>Agaricomycotina</taxon>
        <taxon>Agaricomycetes</taxon>
        <taxon>Agaricomycetidae</taxon>
        <taxon>Agaricales</taxon>
        <taxon>Agaricineae</taxon>
        <taxon>Hydnangiaceae</taxon>
        <taxon>Laccaria</taxon>
    </lineage>
</organism>
<accession>B0D9P6</accession>
<evidence type="ECO:0000313" key="3">
    <source>
        <dbReference type="Proteomes" id="UP000001194"/>
    </source>
</evidence>
<dbReference type="OrthoDB" id="2285229at2759"/>
<proteinExistence type="predicted"/>
<dbReference type="GeneID" id="6076235"/>
<dbReference type="GO" id="GO:0003723">
    <property type="term" value="F:RNA binding"/>
    <property type="evidence" value="ECO:0007669"/>
    <property type="project" value="InterPro"/>
</dbReference>
<gene>
    <name evidence="2" type="ORF">LACBIDRAFT_296978</name>
</gene>